<keyword evidence="11 12" id="KW-0472">Membrane</keyword>
<evidence type="ECO:0000256" key="4">
    <source>
        <dbReference type="ARBA" id="ARBA00022448"/>
    </source>
</evidence>
<feature type="repeat" description="Solcar" evidence="12">
    <location>
        <begin position="113"/>
        <end position="196"/>
    </location>
</feature>
<evidence type="ECO:0000256" key="3">
    <source>
        <dbReference type="ARBA" id="ARBA00006375"/>
    </source>
</evidence>
<proteinExistence type="inferred from homology"/>
<keyword evidence="6" id="KW-0677">Repeat</keyword>
<comment type="similarity">
    <text evidence="3 13">Belongs to the mitochondrial carrier (TC 2.A.29) family.</text>
</comment>
<dbReference type="PROSITE" id="PS50920">
    <property type="entry name" value="SOLCAR"/>
    <property type="match status" value="3"/>
</dbReference>
<evidence type="ECO:0000256" key="5">
    <source>
        <dbReference type="ARBA" id="ARBA00022692"/>
    </source>
</evidence>
<dbReference type="KEGG" id="rsz:130508245"/>
<dbReference type="PANTHER" id="PTHR24089">
    <property type="entry name" value="SOLUTE CARRIER FAMILY 25"/>
    <property type="match status" value="1"/>
</dbReference>
<evidence type="ECO:0000256" key="2">
    <source>
        <dbReference type="ARBA" id="ARBA00004478"/>
    </source>
</evidence>
<dbReference type="Proteomes" id="UP000504610">
    <property type="component" value="Chromosome 2"/>
</dbReference>
<dbReference type="RefSeq" id="XP_018468053.2">
    <property type="nucleotide sequence ID" value="XM_018612551.2"/>
</dbReference>
<evidence type="ECO:0000256" key="1">
    <source>
        <dbReference type="ARBA" id="ARBA00004448"/>
    </source>
</evidence>
<evidence type="ECO:0000256" key="10">
    <source>
        <dbReference type="ARBA" id="ARBA00023128"/>
    </source>
</evidence>
<evidence type="ECO:0000256" key="9">
    <source>
        <dbReference type="ARBA" id="ARBA00022989"/>
    </source>
</evidence>
<organism evidence="14 15">
    <name type="scientific">Raphanus sativus</name>
    <name type="common">Radish</name>
    <name type="synonym">Raphanus raphanistrum var. sativus</name>
    <dbReference type="NCBI Taxonomy" id="3726"/>
    <lineage>
        <taxon>Eukaryota</taxon>
        <taxon>Viridiplantae</taxon>
        <taxon>Streptophyta</taxon>
        <taxon>Embryophyta</taxon>
        <taxon>Tracheophyta</taxon>
        <taxon>Spermatophyta</taxon>
        <taxon>Magnoliopsida</taxon>
        <taxon>eudicotyledons</taxon>
        <taxon>Gunneridae</taxon>
        <taxon>Pentapetalae</taxon>
        <taxon>rosids</taxon>
        <taxon>malvids</taxon>
        <taxon>Brassicales</taxon>
        <taxon>Brassicaceae</taxon>
        <taxon>Brassiceae</taxon>
        <taxon>Raphanus</taxon>
    </lineage>
</organism>
<dbReference type="GO" id="GO:0005743">
    <property type="term" value="C:mitochondrial inner membrane"/>
    <property type="evidence" value="ECO:0007669"/>
    <property type="project" value="UniProtKB-SubCell"/>
</dbReference>
<protein>
    <submittedName>
        <fullName evidence="15">Adenine nucleotide transporter BT1, chloroplastic/mitochondrial-like</fullName>
    </submittedName>
</protein>
<dbReference type="KEGG" id="rsz:108839777"/>
<evidence type="ECO:0000313" key="14">
    <source>
        <dbReference type="Proteomes" id="UP000504610"/>
    </source>
</evidence>
<accession>A0A9W3D794</accession>
<dbReference type="GO" id="GO:0055085">
    <property type="term" value="P:transmembrane transport"/>
    <property type="evidence" value="ECO:0007669"/>
    <property type="project" value="InterPro"/>
</dbReference>
<evidence type="ECO:0000256" key="12">
    <source>
        <dbReference type="PROSITE-ProRule" id="PRU00282"/>
    </source>
</evidence>
<dbReference type="InterPro" id="IPR023395">
    <property type="entry name" value="MCP_dom_sf"/>
</dbReference>
<evidence type="ECO:0000256" key="7">
    <source>
        <dbReference type="ARBA" id="ARBA00022780"/>
    </source>
</evidence>
<keyword evidence="9" id="KW-1133">Transmembrane helix</keyword>
<keyword evidence="5 12" id="KW-0812">Transmembrane</keyword>
<feature type="repeat" description="Solcar" evidence="12">
    <location>
        <begin position="207"/>
        <end position="291"/>
    </location>
</feature>
<gene>
    <name evidence="15" type="primary">LOC130508245</name>
</gene>
<dbReference type="RefSeq" id="XP_056859599.1">
    <property type="nucleotide sequence ID" value="XM_057003619.1"/>
</dbReference>
<evidence type="ECO:0000256" key="11">
    <source>
        <dbReference type="ARBA" id="ARBA00023136"/>
    </source>
</evidence>
<evidence type="ECO:0000256" key="13">
    <source>
        <dbReference type="RuleBase" id="RU000488"/>
    </source>
</evidence>
<reference evidence="15" key="2">
    <citation type="submission" date="2025-08" db="UniProtKB">
        <authorList>
            <consortium name="RefSeq"/>
        </authorList>
    </citation>
    <scope>IDENTIFICATION</scope>
    <source>
        <tissue evidence="15">Leaf</tissue>
    </source>
</reference>
<keyword evidence="14" id="KW-1185">Reference proteome</keyword>
<dbReference type="GeneID" id="130508245"/>
<keyword evidence="10" id="KW-0496">Mitochondrion</keyword>
<dbReference type="Pfam" id="PF00153">
    <property type="entry name" value="Mito_carr"/>
    <property type="match status" value="3"/>
</dbReference>
<dbReference type="InterPro" id="IPR002067">
    <property type="entry name" value="MCP"/>
</dbReference>
<sequence length="398" mass="42667">MGKTGIQLFDDSRNGLFSVSDLGCDWSLTGVNHHHHLHHSIGALFASVNQTNPLGSGFGSGSLSSPDPSHTLSAQLNGKVEEWEEVVVNGEKTKKKKKNGGGGGLKLKIKVGNPSLRRLISGAVAGAVSRTVVAPLETIRTHLMVGSGGNSSTEVFGDIMKHEGWTGLFRGNLVNVIRVAPARAVELFVFETVNKKLSPEHGEQSKIPIPASLLAGACAGVSQTLLTYPLELVKTRLTIQRGVYKGIFDAFVKIIREEGPTELYRGLAPSLIGVVPYAATNYFAYDSLRKAYRSFSKQEKIGNIETLLIGSLAGALSSTATFPLEVARKHMQVGAVSGRVVYKNMLDALVSILEHEGILGWYKGLGPSCLKLVPAAGISFMCYEACKKILVENNNQEA</sequence>
<dbReference type="OrthoDB" id="270584at2759"/>
<evidence type="ECO:0000313" key="15">
    <source>
        <dbReference type="RefSeq" id="XP_056859599.1"/>
    </source>
</evidence>
<evidence type="ECO:0000256" key="6">
    <source>
        <dbReference type="ARBA" id="ARBA00022737"/>
    </source>
</evidence>
<dbReference type="Gene3D" id="1.50.40.10">
    <property type="entry name" value="Mitochondrial carrier domain"/>
    <property type="match status" value="1"/>
</dbReference>
<dbReference type="InterPro" id="IPR018108">
    <property type="entry name" value="MCP_transmembrane"/>
</dbReference>
<comment type="subcellular location">
    <subcellularLocation>
        <location evidence="1">Mitochondrion inner membrane</location>
        <topology evidence="1">Multi-pass membrane protein</topology>
    </subcellularLocation>
    <subcellularLocation>
        <location evidence="2">Plastid</location>
        <location evidence="2">Chloroplast inner membrane</location>
        <topology evidence="2">Multi-pass membrane protein</topology>
    </subcellularLocation>
</comment>
<evidence type="ECO:0000256" key="8">
    <source>
        <dbReference type="ARBA" id="ARBA00022792"/>
    </source>
</evidence>
<keyword evidence="4 13" id="KW-0813">Transport</keyword>
<keyword evidence="7" id="KW-1001">Plastid inner membrane</keyword>
<reference evidence="14" key="1">
    <citation type="journal article" date="2019" name="Database">
        <title>The radish genome database (RadishGD): an integrated information resource for radish genomics.</title>
        <authorList>
            <person name="Yu H.J."/>
            <person name="Baek S."/>
            <person name="Lee Y.J."/>
            <person name="Cho A."/>
            <person name="Mun J.H."/>
        </authorList>
    </citation>
    <scope>NUCLEOTIDE SEQUENCE [LARGE SCALE GENOMIC DNA]</scope>
    <source>
        <strain evidence="14">cv. WK10039</strain>
    </source>
</reference>
<keyword evidence="7" id="KW-0934">Plastid</keyword>
<dbReference type="GO" id="GO:0009706">
    <property type="term" value="C:chloroplast inner membrane"/>
    <property type="evidence" value="ECO:0007669"/>
    <property type="project" value="UniProtKB-SubCell"/>
</dbReference>
<keyword evidence="8" id="KW-0999">Mitochondrion inner membrane</keyword>
<dbReference type="AlphaFoldDB" id="A0A9W3D794"/>
<dbReference type="SUPFAM" id="SSF103506">
    <property type="entry name" value="Mitochondrial carrier"/>
    <property type="match status" value="1"/>
</dbReference>
<dbReference type="FunFam" id="1.50.40.10:FF:000150">
    <property type="entry name" value="Adenine nucleotide transporter BT1, chloroplastic/mitochondrial"/>
    <property type="match status" value="1"/>
</dbReference>
<feature type="repeat" description="Solcar" evidence="12">
    <location>
        <begin position="301"/>
        <end position="389"/>
    </location>
</feature>
<dbReference type="PRINTS" id="PR00926">
    <property type="entry name" value="MITOCARRIER"/>
</dbReference>
<name>A0A9W3D794_RAPSA</name>